<dbReference type="InterPro" id="IPR000600">
    <property type="entry name" value="ROK"/>
</dbReference>
<dbReference type="InterPro" id="IPR005471">
    <property type="entry name" value="Tscrpt_reg_IclR_N"/>
</dbReference>
<keyword evidence="4" id="KW-1185">Reference proteome</keyword>
<dbReference type="EMBL" id="BAABHS010000042">
    <property type="protein sequence ID" value="GAA4990990.1"/>
    <property type="molecule type" value="Genomic_DNA"/>
</dbReference>
<sequence>MTVPARPTHAETMRGLNLALVLEQIARHQPVTRARLSDLTGLTKTTVANLVSSLETLRLVASAGPVREGGRGRPGAPLSLAPGPVAGLGLEVNGHYLAACVLDLTGAVRQREHVRVDNRGRDAQVTVDALAALARRVTARAGDDGLTVAGTAVALPGVFVEGRVNAPNLGWEAVPAAAMLTEALPAQAHGVEVDNEANLAALGELWYGAGRGAGSYLYLSGETGIGAGIVVGGELFRGAHGAAGELGHVVVDPGGAACPCGGVGCLEQVAGLDAVLRAGGIDDGEESSESRLTELVRRLDEGDGNAHRAINAAGRGLAIALVGAVNLLDPDTVVLGGLHARLGPWLIPPIEAAVTRGGGRLRARVPALLPSALAEESAVRGAAGTILSRVLADPLSIG</sequence>
<comment type="similarity">
    <text evidence="1">Belongs to the ROK (NagC/XylR) family.</text>
</comment>
<dbReference type="PANTHER" id="PTHR18964:SF149">
    <property type="entry name" value="BIFUNCTIONAL UDP-N-ACETYLGLUCOSAMINE 2-EPIMERASE_N-ACETYLMANNOSAMINE KINASE"/>
    <property type="match status" value="1"/>
</dbReference>
<organism evidence="3 4">
    <name type="scientific">Yinghuangia aomiensis</name>
    <dbReference type="NCBI Taxonomy" id="676205"/>
    <lineage>
        <taxon>Bacteria</taxon>
        <taxon>Bacillati</taxon>
        <taxon>Actinomycetota</taxon>
        <taxon>Actinomycetes</taxon>
        <taxon>Kitasatosporales</taxon>
        <taxon>Streptomycetaceae</taxon>
        <taxon>Yinghuangia</taxon>
    </lineage>
</organism>
<proteinExistence type="inferred from homology"/>
<dbReference type="InterPro" id="IPR036388">
    <property type="entry name" value="WH-like_DNA-bd_sf"/>
</dbReference>
<protein>
    <submittedName>
        <fullName evidence="3">ROK family transcriptional regulator</fullName>
    </submittedName>
</protein>
<accession>A0ABP9I7P7</accession>
<evidence type="ECO:0000256" key="1">
    <source>
        <dbReference type="ARBA" id="ARBA00006479"/>
    </source>
</evidence>
<dbReference type="Proteomes" id="UP001500466">
    <property type="component" value="Unassembled WGS sequence"/>
</dbReference>
<dbReference type="InterPro" id="IPR043129">
    <property type="entry name" value="ATPase_NBD"/>
</dbReference>
<dbReference type="Pfam" id="PF09339">
    <property type="entry name" value="HTH_IclR"/>
    <property type="match status" value="1"/>
</dbReference>
<dbReference type="PANTHER" id="PTHR18964">
    <property type="entry name" value="ROK (REPRESSOR, ORF, KINASE) FAMILY"/>
    <property type="match status" value="1"/>
</dbReference>
<dbReference type="Gene3D" id="3.30.420.40">
    <property type="match status" value="2"/>
</dbReference>
<dbReference type="Gene3D" id="1.10.10.10">
    <property type="entry name" value="Winged helix-like DNA-binding domain superfamily/Winged helix DNA-binding domain"/>
    <property type="match status" value="1"/>
</dbReference>
<dbReference type="RefSeq" id="WP_345680172.1">
    <property type="nucleotide sequence ID" value="NZ_BAABHS010000042.1"/>
</dbReference>
<comment type="caution">
    <text evidence="3">The sequence shown here is derived from an EMBL/GenBank/DDBJ whole genome shotgun (WGS) entry which is preliminary data.</text>
</comment>
<dbReference type="SUPFAM" id="SSF46785">
    <property type="entry name" value="Winged helix' DNA-binding domain"/>
    <property type="match status" value="1"/>
</dbReference>
<gene>
    <name evidence="3" type="ORF">GCM10023205_73460</name>
</gene>
<reference evidence="4" key="1">
    <citation type="journal article" date="2019" name="Int. J. Syst. Evol. Microbiol.">
        <title>The Global Catalogue of Microorganisms (GCM) 10K type strain sequencing project: providing services to taxonomists for standard genome sequencing and annotation.</title>
        <authorList>
            <consortium name="The Broad Institute Genomics Platform"/>
            <consortium name="The Broad Institute Genome Sequencing Center for Infectious Disease"/>
            <person name="Wu L."/>
            <person name="Ma J."/>
        </authorList>
    </citation>
    <scope>NUCLEOTIDE SEQUENCE [LARGE SCALE GENOMIC DNA]</scope>
    <source>
        <strain evidence="4">JCM 17986</strain>
    </source>
</reference>
<evidence type="ECO:0000313" key="4">
    <source>
        <dbReference type="Proteomes" id="UP001500466"/>
    </source>
</evidence>
<dbReference type="Pfam" id="PF00480">
    <property type="entry name" value="ROK"/>
    <property type="match status" value="1"/>
</dbReference>
<dbReference type="SUPFAM" id="SSF53067">
    <property type="entry name" value="Actin-like ATPase domain"/>
    <property type="match status" value="1"/>
</dbReference>
<feature type="domain" description="HTH iclR-type" evidence="2">
    <location>
        <begin position="21"/>
        <end position="61"/>
    </location>
</feature>
<name>A0ABP9I7P7_9ACTN</name>
<evidence type="ECO:0000313" key="3">
    <source>
        <dbReference type="EMBL" id="GAA4990990.1"/>
    </source>
</evidence>
<evidence type="ECO:0000259" key="2">
    <source>
        <dbReference type="Pfam" id="PF09339"/>
    </source>
</evidence>
<dbReference type="InterPro" id="IPR036390">
    <property type="entry name" value="WH_DNA-bd_sf"/>
</dbReference>